<sequence length="83" mass="9371">MNKPFENDECDVLVADPPKQHYMRTVQHGGPFGDGTKIVDVIGRNHLELSSRNGGPKFEIESYQPSNLSNDETDVRRMDGYGY</sequence>
<dbReference type="EMBL" id="JAIWYP010000010">
    <property type="protein sequence ID" value="KAH3746538.1"/>
    <property type="molecule type" value="Genomic_DNA"/>
</dbReference>
<evidence type="ECO:0000313" key="3">
    <source>
        <dbReference type="Proteomes" id="UP000828390"/>
    </source>
</evidence>
<dbReference type="Proteomes" id="UP000828390">
    <property type="component" value="Unassembled WGS sequence"/>
</dbReference>
<dbReference type="AlphaFoldDB" id="A0A9D4DCK8"/>
<comment type="caution">
    <text evidence="2">The sequence shown here is derived from an EMBL/GenBank/DDBJ whole genome shotgun (WGS) entry which is preliminary data.</text>
</comment>
<reference evidence="2" key="1">
    <citation type="journal article" date="2019" name="bioRxiv">
        <title>The Genome of the Zebra Mussel, Dreissena polymorpha: A Resource for Invasive Species Research.</title>
        <authorList>
            <person name="McCartney M.A."/>
            <person name="Auch B."/>
            <person name="Kono T."/>
            <person name="Mallez S."/>
            <person name="Zhang Y."/>
            <person name="Obille A."/>
            <person name="Becker A."/>
            <person name="Abrahante J.E."/>
            <person name="Garbe J."/>
            <person name="Badalamenti J.P."/>
            <person name="Herman A."/>
            <person name="Mangelson H."/>
            <person name="Liachko I."/>
            <person name="Sullivan S."/>
            <person name="Sone E.D."/>
            <person name="Koren S."/>
            <person name="Silverstein K.A.T."/>
            <person name="Beckman K.B."/>
            <person name="Gohl D.M."/>
        </authorList>
    </citation>
    <scope>NUCLEOTIDE SEQUENCE</scope>
    <source>
        <strain evidence="2">Duluth1</strain>
        <tissue evidence="2">Whole animal</tissue>
    </source>
</reference>
<protein>
    <submittedName>
        <fullName evidence="2">Uncharacterized protein</fullName>
    </submittedName>
</protein>
<reference evidence="2" key="2">
    <citation type="submission" date="2020-11" db="EMBL/GenBank/DDBJ databases">
        <authorList>
            <person name="McCartney M.A."/>
            <person name="Auch B."/>
            <person name="Kono T."/>
            <person name="Mallez S."/>
            <person name="Becker A."/>
            <person name="Gohl D.M."/>
            <person name="Silverstein K.A.T."/>
            <person name="Koren S."/>
            <person name="Bechman K.B."/>
            <person name="Herman A."/>
            <person name="Abrahante J.E."/>
            <person name="Garbe J."/>
        </authorList>
    </citation>
    <scope>NUCLEOTIDE SEQUENCE</scope>
    <source>
        <strain evidence="2">Duluth1</strain>
        <tissue evidence="2">Whole animal</tissue>
    </source>
</reference>
<gene>
    <name evidence="2" type="ORF">DPMN_180946</name>
</gene>
<feature type="region of interest" description="Disordered" evidence="1">
    <location>
        <begin position="50"/>
        <end position="83"/>
    </location>
</feature>
<evidence type="ECO:0000256" key="1">
    <source>
        <dbReference type="SAM" id="MobiDB-lite"/>
    </source>
</evidence>
<name>A0A9D4DCK8_DREPO</name>
<keyword evidence="3" id="KW-1185">Reference proteome</keyword>
<organism evidence="2 3">
    <name type="scientific">Dreissena polymorpha</name>
    <name type="common">Zebra mussel</name>
    <name type="synonym">Mytilus polymorpha</name>
    <dbReference type="NCBI Taxonomy" id="45954"/>
    <lineage>
        <taxon>Eukaryota</taxon>
        <taxon>Metazoa</taxon>
        <taxon>Spiralia</taxon>
        <taxon>Lophotrochozoa</taxon>
        <taxon>Mollusca</taxon>
        <taxon>Bivalvia</taxon>
        <taxon>Autobranchia</taxon>
        <taxon>Heteroconchia</taxon>
        <taxon>Euheterodonta</taxon>
        <taxon>Imparidentia</taxon>
        <taxon>Neoheterodontei</taxon>
        <taxon>Myida</taxon>
        <taxon>Dreissenoidea</taxon>
        <taxon>Dreissenidae</taxon>
        <taxon>Dreissena</taxon>
    </lineage>
</organism>
<proteinExistence type="predicted"/>
<evidence type="ECO:0000313" key="2">
    <source>
        <dbReference type="EMBL" id="KAH3746538.1"/>
    </source>
</evidence>
<accession>A0A9D4DCK8</accession>
<feature type="compositionally biased region" description="Basic and acidic residues" evidence="1">
    <location>
        <begin position="73"/>
        <end position="83"/>
    </location>
</feature>